<evidence type="ECO:0000313" key="2">
    <source>
        <dbReference type="EMBL" id="RPE67350.1"/>
    </source>
</evidence>
<dbReference type="Proteomes" id="UP000269689">
    <property type="component" value="Unassembled WGS sequence"/>
</dbReference>
<keyword evidence="1" id="KW-0732">Signal</keyword>
<proteinExistence type="predicted"/>
<sequence length="290" mass="32288">MSMRRWVLHLTFWLCIFAPSTTYAEVSVSTRIELAGYQTALAHRLVRALCYAQADIHRDENLQLAVETRDEISTLLDAMIEGNEARGIAAETDSTTQTLLSSTQKIWTPTKKKVDAYLSGEPFTDKNLTKLSFKADSLQKSWASLISRYELKSTVVGGAHNLGVARHIAAANRQSSLIEQAGKLSCLVWLNGGPDKAKYQFDQLSQILPTFHLNTFGLAFSHTAIGLPPPPTFDIQTRNFESWLEWVSLSGMFDATLDGKVSPDELIAMAHGINMLTLTFTETMKLYLQL</sequence>
<reference evidence="2 3" key="1">
    <citation type="submission" date="2018-11" db="EMBL/GenBank/DDBJ databases">
        <title>Genomic Encyclopedia of Type Strains, Phase IV (KMG-IV): sequencing the most valuable type-strain genomes for metagenomic binning, comparative biology and taxonomic classification.</title>
        <authorList>
            <person name="Goeker M."/>
        </authorList>
    </citation>
    <scope>NUCLEOTIDE SEQUENCE [LARGE SCALE GENOMIC DNA]</scope>
    <source>
        <strain evidence="2 3">DSM 104731</strain>
    </source>
</reference>
<name>A0A3N4V0I2_9RHOB</name>
<dbReference type="AlphaFoldDB" id="A0A3N4V0I2"/>
<feature type="signal peptide" evidence="1">
    <location>
        <begin position="1"/>
        <end position="24"/>
    </location>
</feature>
<feature type="chain" id="PRO_5018209432" evidence="1">
    <location>
        <begin position="25"/>
        <end position="290"/>
    </location>
</feature>
<evidence type="ECO:0000256" key="1">
    <source>
        <dbReference type="SAM" id="SignalP"/>
    </source>
</evidence>
<organism evidence="2 3">
    <name type="scientific">Pacificibacter maritimus</name>
    <dbReference type="NCBI Taxonomy" id="762213"/>
    <lineage>
        <taxon>Bacteria</taxon>
        <taxon>Pseudomonadati</taxon>
        <taxon>Pseudomonadota</taxon>
        <taxon>Alphaproteobacteria</taxon>
        <taxon>Rhodobacterales</taxon>
        <taxon>Roseobacteraceae</taxon>
        <taxon>Pacificibacter</taxon>
    </lineage>
</organism>
<comment type="caution">
    <text evidence="2">The sequence shown here is derived from an EMBL/GenBank/DDBJ whole genome shotgun (WGS) entry which is preliminary data.</text>
</comment>
<keyword evidence="3" id="KW-1185">Reference proteome</keyword>
<accession>A0A3N4V0I2</accession>
<evidence type="ECO:0000313" key="3">
    <source>
        <dbReference type="Proteomes" id="UP000269689"/>
    </source>
</evidence>
<dbReference type="EMBL" id="RKQK01000002">
    <property type="protein sequence ID" value="RPE67350.1"/>
    <property type="molecule type" value="Genomic_DNA"/>
</dbReference>
<protein>
    <submittedName>
        <fullName evidence="2">PilJ/NarX-like methyl-accepting chemotaxis transducer</fullName>
    </submittedName>
</protein>
<gene>
    <name evidence="2" type="ORF">EDD53_1757</name>
</gene>